<feature type="region of interest" description="Disordered" evidence="1">
    <location>
        <begin position="1"/>
        <end position="26"/>
    </location>
</feature>
<evidence type="ECO:0000313" key="3">
    <source>
        <dbReference type="Proteomes" id="UP000265663"/>
    </source>
</evidence>
<dbReference type="OrthoDB" id="3797798at2759"/>
<gene>
    <name evidence="2" type="ORF">GMOD_00003517</name>
</gene>
<dbReference type="EMBL" id="KE747844">
    <property type="protein sequence ID" value="RMZ74472.1"/>
    <property type="molecule type" value="Genomic_DNA"/>
</dbReference>
<sequence>MTSTNTTSTENNEKTHEQNKQVSSQDTTNQITLAAQQFLSSLTLSNITFDKCTLVSSQDTLALSDMACDKISSQMSSQNTTTHDELAVQQSTSMLPLSKMTFDIAVQNLPAEILGMVLDHWIGSQEFVLEYTYTSTHFVYSLRYINISDTSISSLPSYLRSEYERSCYFAYKKAVKTFSSPFEFYMTHLLLSLSPNNPLRPYTLPSDVWSGLADNPEIQLDIAAPIANKKNEGYASNSRFFSLHGLEKIRLDFSAAQYFALFKVQVAPFNIEDTTHYGDNLYHDPFLHSSAAFLAQTQHLILCFGNAFKAENPWYDVMEHEWCVEKEKYIYGSARNRPNVCMHGAVIDWILEYAWHGGWLQGIPSVTLEGAIQPWVKEKWTRIFEEHRDFVRMHPGEDVDMHAPRRSR</sequence>
<feature type="compositionally biased region" description="Low complexity" evidence="1">
    <location>
        <begin position="1"/>
        <end position="10"/>
    </location>
</feature>
<keyword evidence="3" id="KW-1185">Reference proteome</keyword>
<evidence type="ECO:0000256" key="1">
    <source>
        <dbReference type="SAM" id="MobiDB-lite"/>
    </source>
</evidence>
<name>A0A3M7MJ63_9PLEO</name>
<protein>
    <submittedName>
        <fullName evidence="2">Uncharacterized protein</fullName>
    </submittedName>
</protein>
<proteinExistence type="predicted"/>
<dbReference type="Proteomes" id="UP000265663">
    <property type="component" value="Unassembled WGS sequence"/>
</dbReference>
<evidence type="ECO:0000313" key="2">
    <source>
        <dbReference type="EMBL" id="RMZ74472.1"/>
    </source>
</evidence>
<reference evidence="2 3" key="1">
    <citation type="journal article" date="2014" name="PLoS ONE">
        <title>De novo Genome Assembly of the Fungal Plant Pathogen Pyrenophora semeniperda.</title>
        <authorList>
            <person name="Soliai M.M."/>
            <person name="Meyer S.E."/>
            <person name="Udall J.A."/>
            <person name="Elzinga D.E."/>
            <person name="Hermansen R.A."/>
            <person name="Bodily P.M."/>
            <person name="Hart A.A."/>
            <person name="Coleman C.E."/>
        </authorList>
    </citation>
    <scope>NUCLEOTIDE SEQUENCE [LARGE SCALE GENOMIC DNA]</scope>
    <source>
        <strain evidence="2 3">CCB06</strain>
        <tissue evidence="2">Mycelium</tissue>
    </source>
</reference>
<dbReference type="AlphaFoldDB" id="A0A3M7MJ63"/>
<organism evidence="2 3">
    <name type="scientific">Pyrenophora seminiperda CCB06</name>
    <dbReference type="NCBI Taxonomy" id="1302712"/>
    <lineage>
        <taxon>Eukaryota</taxon>
        <taxon>Fungi</taxon>
        <taxon>Dikarya</taxon>
        <taxon>Ascomycota</taxon>
        <taxon>Pezizomycotina</taxon>
        <taxon>Dothideomycetes</taxon>
        <taxon>Pleosporomycetidae</taxon>
        <taxon>Pleosporales</taxon>
        <taxon>Pleosporineae</taxon>
        <taxon>Pleosporaceae</taxon>
        <taxon>Pyrenophora</taxon>
    </lineage>
</organism>
<accession>A0A3M7MJ63</accession>